<proteinExistence type="predicted"/>
<evidence type="ECO:0008006" key="5">
    <source>
        <dbReference type="Google" id="ProtNLM"/>
    </source>
</evidence>
<accession>A0A6B8MCR9</accession>
<dbReference type="RefSeq" id="WP_016919281.1">
    <property type="nucleotide sequence ID" value="NZ_CP044331.1"/>
</dbReference>
<reference evidence="3 4" key="1">
    <citation type="submission" date="2019-09" db="EMBL/GenBank/DDBJ databases">
        <title>Isolation and complete genome sequencing of Methylocystis species.</title>
        <authorList>
            <person name="Rumah B.L."/>
            <person name="Stead C.E."/>
            <person name="Stevens B.C."/>
            <person name="Minton N.P."/>
            <person name="Grosse-Honebrink A."/>
            <person name="Zhang Y."/>
        </authorList>
    </citation>
    <scope>NUCLEOTIDE SEQUENCE [LARGE SCALE GENOMIC DNA]</scope>
    <source>
        <strain evidence="3 4">BRCS2</strain>
    </source>
</reference>
<keyword evidence="4" id="KW-1185">Reference proteome</keyword>
<feature type="region of interest" description="Disordered" evidence="1">
    <location>
        <begin position="57"/>
        <end position="87"/>
    </location>
</feature>
<feature type="signal peptide" evidence="2">
    <location>
        <begin position="1"/>
        <end position="18"/>
    </location>
</feature>
<gene>
    <name evidence="3" type="ORF">F7D14_17550</name>
</gene>
<dbReference type="Proteomes" id="UP000422569">
    <property type="component" value="Chromosome"/>
</dbReference>
<evidence type="ECO:0000313" key="4">
    <source>
        <dbReference type="Proteomes" id="UP000422569"/>
    </source>
</evidence>
<dbReference type="AlphaFoldDB" id="A0A6B8MCR9"/>
<dbReference type="EMBL" id="CP044331">
    <property type="protein sequence ID" value="QGM99113.1"/>
    <property type="molecule type" value="Genomic_DNA"/>
</dbReference>
<dbReference type="KEGG" id="mpar:F7D14_17550"/>
<evidence type="ECO:0000313" key="3">
    <source>
        <dbReference type="EMBL" id="QGM99113.1"/>
    </source>
</evidence>
<organism evidence="3 4">
    <name type="scientific">Methylocystis parvus</name>
    <dbReference type="NCBI Taxonomy" id="134"/>
    <lineage>
        <taxon>Bacteria</taxon>
        <taxon>Pseudomonadati</taxon>
        <taxon>Pseudomonadota</taxon>
        <taxon>Alphaproteobacteria</taxon>
        <taxon>Hyphomicrobiales</taxon>
        <taxon>Methylocystaceae</taxon>
        <taxon>Methylocystis</taxon>
    </lineage>
</organism>
<keyword evidence="2" id="KW-0732">Signal</keyword>
<dbReference type="PROSITE" id="PS51257">
    <property type="entry name" value="PROKAR_LIPOPROTEIN"/>
    <property type="match status" value="1"/>
</dbReference>
<sequence length="87" mass="9829">MKYAMTMFCAILFSGAMACVPAKAHHTGETGDVVREGGHHRNPQHRQMKSHIVREGGYGHHYHHPKPYHGPHWGKHHHHGVHLEGGH</sequence>
<feature type="compositionally biased region" description="Basic residues" evidence="1">
    <location>
        <begin position="60"/>
        <end position="80"/>
    </location>
</feature>
<name>A0A6B8MCR9_9HYPH</name>
<protein>
    <recommendedName>
        <fullName evidence="5">VrrB protein</fullName>
    </recommendedName>
</protein>
<evidence type="ECO:0000256" key="1">
    <source>
        <dbReference type="SAM" id="MobiDB-lite"/>
    </source>
</evidence>
<feature type="chain" id="PRO_5025450337" description="VrrB protein" evidence="2">
    <location>
        <begin position="19"/>
        <end position="87"/>
    </location>
</feature>
<evidence type="ECO:0000256" key="2">
    <source>
        <dbReference type="SAM" id="SignalP"/>
    </source>
</evidence>